<feature type="transmembrane region" description="Helical" evidence="1">
    <location>
        <begin position="43"/>
        <end position="63"/>
    </location>
</feature>
<evidence type="ECO:0000313" key="3">
    <source>
        <dbReference type="Proteomes" id="UP000285655"/>
    </source>
</evidence>
<proteinExistence type="predicted"/>
<keyword evidence="1" id="KW-1133">Transmembrane helix</keyword>
<reference evidence="2 3" key="1">
    <citation type="journal article" date="2017" name="ISME J.">
        <title>Energy and carbon metabolisms in a deep terrestrial subsurface fluid microbial community.</title>
        <authorList>
            <person name="Momper L."/>
            <person name="Jungbluth S.P."/>
            <person name="Lee M.D."/>
            <person name="Amend J.P."/>
        </authorList>
    </citation>
    <scope>NUCLEOTIDE SEQUENCE [LARGE SCALE GENOMIC DNA]</scope>
    <source>
        <strain evidence="2">SURF_29</strain>
    </source>
</reference>
<keyword evidence="1" id="KW-0472">Membrane</keyword>
<accession>A0A419DES2</accession>
<dbReference type="Proteomes" id="UP000285655">
    <property type="component" value="Unassembled WGS sequence"/>
</dbReference>
<protein>
    <submittedName>
        <fullName evidence="2">Uncharacterized protein</fullName>
    </submittedName>
</protein>
<sequence length="742" mass="81901">MVIIRKVIKKLIPKEGNMADKIISPNEKVGILDFLIKHSKKSIIALVAVSLVASVALVAAWWYTGGSEVIAMYGDKKVLKTVYEDEKSKCESFYEYNTDKEGKKSCSEKEIEDQILKKALETEAENRGINVTEDEINERYKDIVSVYASEDSYKRTLKNTYGWTPEYVKENIKRDLLQEKLEQYLIGSKDVYGVFVRWDWYIGESDRAKNKENEGPSREMMDKNLYPLMKSGATNEQIIKKIKEIRATNPEPWNKEYNIVAVPFTKVKKDTFQGKEDLEAISKLKKVGDITGVVRSSGGYFVVYRLDRISNGNFADWEEFTKDAVGKAKIKSLSYKFKKFKHAISTKYHTYMKKAENIFNPKTVQAGHCQDYSFSKIWGRLFDGSDHSLPINNASIVATNNCPCEPGSAGCTQTRASCVMCDQESFSHSTTSGNDAAGNGGFFSLGKPADGDIAPVPDTYYLSCYHGWFLDISKAGYENIRYNKSTAPNATSIHADRGDTQGWEWYSGPGGIYASWNTDNNSYVFMKPIETLGNFEGASCTSISGWALDMTDEEYQTKIHIYEGTSSAVDWTRPVTNDSSLDANLSRPDVAAAFDITNENHGFSLVTPASLKDGKDHWIWTYAFTKGGSPYSLGAPKMINCPVEPPVSANSCPTSCTASPGTVTQGNPVTITWSGGVGTVTSLIQNPGSTIPNPTSGMQVIPSTNTSYSLTVEGVAGTCPCNPVPVIVKPHQSGSDSPVPPN</sequence>
<name>A0A419DES2_9BACT</name>
<organism evidence="2 3">
    <name type="scientific">candidate division WS5 bacterium</name>
    <dbReference type="NCBI Taxonomy" id="2093353"/>
    <lineage>
        <taxon>Bacteria</taxon>
        <taxon>candidate division WS5</taxon>
    </lineage>
</organism>
<dbReference type="InterPro" id="IPR027304">
    <property type="entry name" value="Trigger_fact/SurA_dom_sf"/>
</dbReference>
<comment type="caution">
    <text evidence="2">The sequence shown here is derived from an EMBL/GenBank/DDBJ whole genome shotgun (WGS) entry which is preliminary data.</text>
</comment>
<dbReference type="Gene3D" id="1.10.4030.10">
    <property type="entry name" value="Porin chaperone SurA, peptide-binding domain"/>
    <property type="match status" value="1"/>
</dbReference>
<evidence type="ECO:0000256" key="1">
    <source>
        <dbReference type="SAM" id="Phobius"/>
    </source>
</evidence>
<gene>
    <name evidence="2" type="ORF">C4544_02490</name>
</gene>
<dbReference type="AlphaFoldDB" id="A0A419DES2"/>
<dbReference type="SUPFAM" id="SSF109998">
    <property type="entry name" value="Triger factor/SurA peptide-binding domain-like"/>
    <property type="match status" value="1"/>
</dbReference>
<evidence type="ECO:0000313" key="2">
    <source>
        <dbReference type="EMBL" id="RJO61578.1"/>
    </source>
</evidence>
<dbReference type="Pfam" id="PF13624">
    <property type="entry name" value="SurA_N_3"/>
    <property type="match status" value="1"/>
</dbReference>
<dbReference type="EMBL" id="QZJW01000017">
    <property type="protein sequence ID" value="RJO61578.1"/>
    <property type="molecule type" value="Genomic_DNA"/>
</dbReference>
<keyword evidence="1" id="KW-0812">Transmembrane</keyword>